<feature type="active site" description="Nucleophile" evidence="6">
    <location>
        <position position="260"/>
    </location>
</feature>
<evidence type="ECO:0000256" key="4">
    <source>
        <dbReference type="ARBA" id="ARBA00023180"/>
    </source>
</evidence>
<dbReference type="SUPFAM" id="SSF51445">
    <property type="entry name" value="(Trans)glycosidases"/>
    <property type="match status" value="1"/>
</dbReference>
<evidence type="ECO:0000259" key="10">
    <source>
        <dbReference type="Pfam" id="PF01301"/>
    </source>
</evidence>
<evidence type="ECO:0000256" key="6">
    <source>
        <dbReference type="PIRSR" id="PIRSR006336-1"/>
    </source>
</evidence>
<dbReference type="OMA" id="HERQYLH"/>
<evidence type="ECO:0000256" key="3">
    <source>
        <dbReference type="ARBA" id="ARBA00022801"/>
    </source>
</evidence>
<dbReference type="HOGENOM" id="CLU_007853_7_2_1"/>
<keyword evidence="3 7" id="KW-0378">Hydrolase</keyword>
<keyword evidence="2 9" id="KW-0732">Signal</keyword>
<keyword evidence="5 7" id="KW-0326">Glycosidase</keyword>
<dbReference type="PRINTS" id="PR00742">
    <property type="entry name" value="GLHYDRLASE35"/>
</dbReference>
<comment type="catalytic activity">
    <reaction evidence="7">
        <text>Hydrolysis of terminal non-reducing beta-D-galactose residues in beta-D-galactosides.</text>
        <dbReference type="EC" id="3.2.1.23"/>
    </reaction>
</comment>
<evidence type="ECO:0000256" key="9">
    <source>
        <dbReference type="SAM" id="SignalP"/>
    </source>
</evidence>
<dbReference type="InterPro" id="IPR026283">
    <property type="entry name" value="B-gal_1-like"/>
</dbReference>
<comment type="similarity">
    <text evidence="1 8">Belongs to the glycosyl hydrolase 35 family.</text>
</comment>
<dbReference type="OrthoDB" id="1657402at2759"/>
<evidence type="ECO:0000256" key="5">
    <source>
        <dbReference type="ARBA" id="ARBA00023295"/>
    </source>
</evidence>
<accession>T1KKM1</accession>
<evidence type="ECO:0000259" key="12">
    <source>
        <dbReference type="Pfam" id="PF21467"/>
    </source>
</evidence>
<dbReference type="Gene3D" id="3.20.20.80">
    <property type="entry name" value="Glycosidases"/>
    <property type="match status" value="1"/>
</dbReference>
<dbReference type="Gene3D" id="2.60.120.260">
    <property type="entry name" value="Galactose-binding domain-like"/>
    <property type="match status" value="2"/>
</dbReference>
<dbReference type="Proteomes" id="UP000015104">
    <property type="component" value="Unassembled WGS sequence"/>
</dbReference>
<dbReference type="EMBL" id="CAEY01000176">
    <property type="status" value="NOT_ANNOTATED_CDS"/>
    <property type="molecule type" value="Genomic_DNA"/>
</dbReference>
<evidence type="ECO:0000259" key="11">
    <source>
        <dbReference type="Pfam" id="PF21317"/>
    </source>
</evidence>
<feature type="domain" description="Beta-galactosidase galactose-binding" evidence="12">
    <location>
        <begin position="538"/>
        <end position="596"/>
    </location>
</feature>
<keyword evidence="14" id="KW-1185">Reference proteome</keyword>
<feature type="domain" description="Beta-galactosidase 1-like first all-beta" evidence="11">
    <location>
        <begin position="396"/>
        <end position="506"/>
    </location>
</feature>
<dbReference type="PIRSF" id="PIRSF006336">
    <property type="entry name" value="B-gal"/>
    <property type="match status" value="1"/>
</dbReference>
<organism evidence="13 14">
    <name type="scientific">Tetranychus urticae</name>
    <name type="common">Two-spotted spider mite</name>
    <dbReference type="NCBI Taxonomy" id="32264"/>
    <lineage>
        <taxon>Eukaryota</taxon>
        <taxon>Metazoa</taxon>
        <taxon>Ecdysozoa</taxon>
        <taxon>Arthropoda</taxon>
        <taxon>Chelicerata</taxon>
        <taxon>Arachnida</taxon>
        <taxon>Acari</taxon>
        <taxon>Acariformes</taxon>
        <taxon>Trombidiformes</taxon>
        <taxon>Prostigmata</taxon>
        <taxon>Eleutherengona</taxon>
        <taxon>Raphignathae</taxon>
        <taxon>Tetranychoidea</taxon>
        <taxon>Tetranychidae</taxon>
        <taxon>Tetranychus</taxon>
    </lineage>
</organism>
<dbReference type="InterPro" id="IPR031330">
    <property type="entry name" value="Gly_Hdrlase_35_cat"/>
</dbReference>
<feature type="domain" description="Glycoside hydrolase 35 catalytic" evidence="10">
    <location>
        <begin position="36"/>
        <end position="351"/>
    </location>
</feature>
<sequence>MKTFGVILLSCFALTLLIDVTNGSNSFTIDYENDRFLMDGLPFRYIGGEIHYFRVPQEYWFDRLFKMKSAGINVLQTYIEWSGHEPREGVYKFDGNYNVTRWIEEAQKAGLYVLLRVGPYICSERDMGGLPWWLMKYDLQLRRNNDIYMKYVKQWFSVLLPMIKPYLYQNGGPIIMVQLENEYGYYSACDNSYMSSLRDIVRSHLGDEIILYTTDNPGLLACGLVDDVFATIDFGTNTQPDDQFKTLRAHRASGPLVNSEFWIGNIDTWGTQHLTKPVDEVTKWLDVLLSYDKNMSLSMYMFHGGTSFGFGSGANNGGYLPRPTTYDVDALLDEAGDPTEKYRAVKNVISKYAPVSKDDIEPSPKLSIGPIDAKLEMDFTQLFSQQFWKKVDSDSPQPFEYLGSRNGLILYSTTIDFKSTSPSMLTINALRDRAYVYIDKVFQGVVSRQEKSLAIPIRAEKGSRLDLIVENQGRTYFGDEISQHKGIFGSVTLGSKTLTKWSHYFIDDWEDFTSLLKFDANVPKQHSGHNSKNALHPAILKAEFVVPFTKTYDTYFNPTNLSKGFAYLNGKCLGRYWPTNGPQITLYTPGVWLKPSPQVNQLILVELEDPPCLISNGTCQLTFDDHPTLNGETPVNW</sequence>
<dbReference type="InterPro" id="IPR017853">
    <property type="entry name" value="GH"/>
</dbReference>
<protein>
    <recommendedName>
        <fullName evidence="7">Beta-galactosidase</fullName>
        <ecNumber evidence="7">3.2.1.23</ecNumber>
    </recommendedName>
</protein>
<dbReference type="EnsemblMetazoa" id="tetur13g04220.1">
    <property type="protein sequence ID" value="tetur13g04220.1"/>
    <property type="gene ID" value="tetur13g04220"/>
</dbReference>
<reference evidence="13" key="2">
    <citation type="submission" date="2015-06" db="UniProtKB">
        <authorList>
            <consortium name="EnsemblMetazoa"/>
        </authorList>
    </citation>
    <scope>IDENTIFICATION</scope>
</reference>
<dbReference type="KEGG" id="tut:107364855"/>
<dbReference type="InterPro" id="IPR048913">
    <property type="entry name" value="BetaGal_gal-bd"/>
</dbReference>
<dbReference type="PROSITE" id="PS01182">
    <property type="entry name" value="GLYCOSYL_HYDROL_F35"/>
    <property type="match status" value="1"/>
</dbReference>
<dbReference type="PANTHER" id="PTHR23421">
    <property type="entry name" value="BETA-GALACTOSIDASE RELATED"/>
    <property type="match status" value="1"/>
</dbReference>
<feature type="active site" description="Proton donor" evidence="6">
    <location>
        <position position="182"/>
    </location>
</feature>
<dbReference type="Pfam" id="PF01301">
    <property type="entry name" value="Glyco_hydro_35"/>
    <property type="match status" value="1"/>
</dbReference>
<dbReference type="STRING" id="32264.T1KKM1"/>
<evidence type="ECO:0000256" key="2">
    <source>
        <dbReference type="ARBA" id="ARBA00022729"/>
    </source>
</evidence>
<proteinExistence type="inferred from homology"/>
<dbReference type="FunFam" id="3.20.20.80:FF:000017">
    <property type="entry name" value="Beta-galactosidase"/>
    <property type="match status" value="1"/>
</dbReference>
<dbReference type="InterPro" id="IPR001944">
    <property type="entry name" value="Glycoside_Hdrlase_35"/>
</dbReference>
<evidence type="ECO:0000313" key="13">
    <source>
        <dbReference type="EnsemblMetazoa" id="tetur13g04220.1"/>
    </source>
</evidence>
<keyword evidence="4" id="KW-0325">Glycoprotein</keyword>
<dbReference type="Pfam" id="PF21467">
    <property type="entry name" value="BetaGal_gal-bd"/>
    <property type="match status" value="1"/>
</dbReference>
<evidence type="ECO:0000256" key="1">
    <source>
        <dbReference type="ARBA" id="ARBA00009809"/>
    </source>
</evidence>
<feature type="chain" id="PRO_5004580826" description="Beta-galactosidase" evidence="9">
    <location>
        <begin position="24"/>
        <end position="637"/>
    </location>
</feature>
<evidence type="ECO:0000256" key="8">
    <source>
        <dbReference type="RuleBase" id="RU003679"/>
    </source>
</evidence>
<dbReference type="InterPro" id="IPR048912">
    <property type="entry name" value="BetaGal1-like_ABD1"/>
</dbReference>
<dbReference type="InterPro" id="IPR008979">
    <property type="entry name" value="Galactose-bd-like_sf"/>
</dbReference>
<dbReference type="GO" id="GO:0004565">
    <property type="term" value="F:beta-galactosidase activity"/>
    <property type="evidence" value="ECO:0007669"/>
    <property type="project" value="UniProtKB-EC"/>
</dbReference>
<feature type="signal peptide" evidence="9">
    <location>
        <begin position="1"/>
        <end position="23"/>
    </location>
</feature>
<name>T1KKM1_TETUR</name>
<evidence type="ECO:0000256" key="7">
    <source>
        <dbReference type="RuleBase" id="RU000675"/>
    </source>
</evidence>
<reference evidence="14" key="1">
    <citation type="submission" date="2011-08" db="EMBL/GenBank/DDBJ databases">
        <authorList>
            <person name="Rombauts S."/>
        </authorList>
    </citation>
    <scope>NUCLEOTIDE SEQUENCE</scope>
    <source>
        <strain evidence="14">London</strain>
    </source>
</reference>
<dbReference type="EC" id="3.2.1.23" evidence="7"/>
<dbReference type="eggNOG" id="KOG0496">
    <property type="taxonomic scope" value="Eukaryota"/>
</dbReference>
<gene>
    <name evidence="13" type="primary">107364855</name>
</gene>
<dbReference type="AlphaFoldDB" id="T1KKM1"/>
<dbReference type="Pfam" id="PF21317">
    <property type="entry name" value="BetaGal_ABD_1"/>
    <property type="match status" value="1"/>
</dbReference>
<evidence type="ECO:0000313" key="14">
    <source>
        <dbReference type="Proteomes" id="UP000015104"/>
    </source>
</evidence>
<dbReference type="InterPro" id="IPR019801">
    <property type="entry name" value="Glyco_hydro_35_CS"/>
</dbReference>
<dbReference type="GO" id="GO:0005975">
    <property type="term" value="P:carbohydrate metabolic process"/>
    <property type="evidence" value="ECO:0007669"/>
    <property type="project" value="InterPro"/>
</dbReference>
<dbReference type="SUPFAM" id="SSF49785">
    <property type="entry name" value="Galactose-binding domain-like"/>
    <property type="match status" value="1"/>
</dbReference>